<protein>
    <submittedName>
        <fullName evidence="1">Uncharacterized protein</fullName>
    </submittedName>
</protein>
<proteinExistence type="predicted"/>
<dbReference type="Proteomes" id="UP000036027">
    <property type="component" value="Unassembled WGS sequence"/>
</dbReference>
<accession>A0A0J0YT26</accession>
<evidence type="ECO:0000313" key="1">
    <source>
        <dbReference type="EMBL" id="KLT73251.1"/>
    </source>
</evidence>
<name>A0A0J0YT26_9NEIS</name>
<organism evidence="1 2">
    <name type="scientific">Neisseria arctica</name>
    <dbReference type="NCBI Taxonomy" id="1470200"/>
    <lineage>
        <taxon>Bacteria</taxon>
        <taxon>Pseudomonadati</taxon>
        <taxon>Pseudomonadota</taxon>
        <taxon>Betaproteobacteria</taxon>
        <taxon>Neisseriales</taxon>
        <taxon>Neisseriaceae</taxon>
        <taxon>Neisseria</taxon>
    </lineage>
</organism>
<reference evidence="1 2" key="1">
    <citation type="submission" date="2014-11" db="EMBL/GenBank/DDBJ databases">
        <title>Genome of a novel goose pathogen.</title>
        <authorList>
            <person name="Hansen C.M."/>
            <person name="Hueffer K."/>
            <person name="Choi S.C."/>
        </authorList>
    </citation>
    <scope>NUCLEOTIDE SEQUENCE [LARGE SCALE GENOMIC DNA]</scope>
    <source>
        <strain evidence="1 2">KH1503</strain>
    </source>
</reference>
<comment type="caution">
    <text evidence="1">The sequence shown here is derived from an EMBL/GenBank/DDBJ whole genome shotgun (WGS) entry which is preliminary data.</text>
</comment>
<dbReference type="STRING" id="1470200.PL75_03225"/>
<sequence length="76" mass="9000">MEPPKQPEYSYLADWFFFAFEQISRARRYEQGIALPLRLVDITAFAECEDMPVSRSILNRVIFAIDDVELARMRKK</sequence>
<dbReference type="PATRIC" id="fig|1470200.3.peg.1756"/>
<evidence type="ECO:0000313" key="2">
    <source>
        <dbReference type="Proteomes" id="UP000036027"/>
    </source>
</evidence>
<dbReference type="RefSeq" id="WP_047760480.1">
    <property type="nucleotide sequence ID" value="NZ_CP091510.1"/>
</dbReference>
<keyword evidence="2" id="KW-1185">Reference proteome</keyword>
<dbReference type="OrthoDB" id="6703580at2"/>
<gene>
    <name evidence="1" type="ORF">PL75_03225</name>
</gene>
<dbReference type="EMBL" id="JTDO01000004">
    <property type="protein sequence ID" value="KLT73251.1"/>
    <property type="molecule type" value="Genomic_DNA"/>
</dbReference>
<dbReference type="AlphaFoldDB" id="A0A0J0YT26"/>